<dbReference type="Proteomes" id="UP000199337">
    <property type="component" value="Unassembled WGS sequence"/>
</dbReference>
<dbReference type="PANTHER" id="PTHR34297">
    <property type="entry name" value="HYPOTHETICAL CYTOSOLIC PROTEIN-RELATED"/>
    <property type="match status" value="1"/>
</dbReference>
<dbReference type="OrthoDB" id="9793465at2"/>
<evidence type="ECO:0000256" key="1">
    <source>
        <dbReference type="ARBA" id="ARBA00005721"/>
    </source>
</evidence>
<reference evidence="3" key="1">
    <citation type="submission" date="2016-10" db="EMBL/GenBank/DDBJ databases">
        <authorList>
            <person name="Varghese N."/>
            <person name="Submissions S."/>
        </authorList>
    </citation>
    <scope>NUCLEOTIDE SEQUENCE [LARGE SCALE GENOMIC DNA]</scope>
    <source>
        <strain evidence="3">DSM 17038</strain>
    </source>
</reference>
<evidence type="ECO:0000313" key="2">
    <source>
        <dbReference type="EMBL" id="SFG75459.1"/>
    </source>
</evidence>
<sequence>MKVYPSEKNNMGTIRYNEDVLKTMVGIALSQVEGVAGVEGRVTGSILGRKNYSYIHKITVEEKKVIVDVSIVAKYGMLLRECAQTVQQKIKENIEEMTDLYVAAVNVTVASLDLQE</sequence>
<dbReference type="RefSeq" id="WP_092471781.1">
    <property type="nucleotide sequence ID" value="NZ_FOOX01000009.1"/>
</dbReference>
<evidence type="ECO:0000313" key="3">
    <source>
        <dbReference type="Proteomes" id="UP000199337"/>
    </source>
</evidence>
<protein>
    <submittedName>
        <fullName evidence="2">Uncharacterized conserved protein YloU, alkaline shock protein (Asp23) family</fullName>
    </submittedName>
</protein>
<gene>
    <name evidence="2" type="ORF">SAMN05660649_02572</name>
</gene>
<organism evidence="2 3">
    <name type="scientific">Desulfotruncus arcticus DSM 17038</name>
    <dbReference type="NCBI Taxonomy" id="1121424"/>
    <lineage>
        <taxon>Bacteria</taxon>
        <taxon>Bacillati</taxon>
        <taxon>Bacillota</taxon>
        <taxon>Clostridia</taxon>
        <taxon>Eubacteriales</taxon>
        <taxon>Desulfallaceae</taxon>
        <taxon>Desulfotruncus</taxon>
    </lineage>
</organism>
<dbReference type="Pfam" id="PF03780">
    <property type="entry name" value="Asp23"/>
    <property type="match status" value="1"/>
</dbReference>
<comment type="similarity">
    <text evidence="1">Belongs to the asp23 family.</text>
</comment>
<dbReference type="EMBL" id="FOOX01000009">
    <property type="protein sequence ID" value="SFG75459.1"/>
    <property type="molecule type" value="Genomic_DNA"/>
</dbReference>
<name>A0A1I2UGF0_9FIRM</name>
<accession>A0A1I2UGF0</accession>
<proteinExistence type="inferred from homology"/>
<dbReference type="AlphaFoldDB" id="A0A1I2UGF0"/>
<dbReference type="InterPro" id="IPR005531">
    <property type="entry name" value="Asp23"/>
</dbReference>
<keyword evidence="3" id="KW-1185">Reference proteome</keyword>
<dbReference type="STRING" id="341036.SAMN05660649_02572"/>